<comment type="cofactor">
    <cofactor evidence="1 9">
        <name>heme</name>
        <dbReference type="ChEBI" id="CHEBI:30413"/>
    </cofactor>
</comment>
<evidence type="ECO:0000256" key="3">
    <source>
        <dbReference type="ARBA" id="ARBA00010617"/>
    </source>
</evidence>
<dbReference type="InterPro" id="IPR050364">
    <property type="entry name" value="Cytochrome_P450_fung"/>
</dbReference>
<keyword evidence="6 10" id="KW-0560">Oxidoreductase</keyword>
<evidence type="ECO:0008006" key="14">
    <source>
        <dbReference type="Google" id="ProtNLM"/>
    </source>
</evidence>
<organism evidence="12 13">
    <name type="scientific">Serendipita vermifera MAFF 305830</name>
    <dbReference type="NCBI Taxonomy" id="933852"/>
    <lineage>
        <taxon>Eukaryota</taxon>
        <taxon>Fungi</taxon>
        <taxon>Dikarya</taxon>
        <taxon>Basidiomycota</taxon>
        <taxon>Agaricomycotina</taxon>
        <taxon>Agaricomycetes</taxon>
        <taxon>Sebacinales</taxon>
        <taxon>Serendipitaceae</taxon>
        <taxon>Serendipita</taxon>
    </lineage>
</organism>
<sequence>MVLGDVQKLVFSPVSLSVLAVSIVTGVYIKTRSSAASKNAHSLPPGPKPDFLIGNVRQLPTTRMNEGFCTWARTYGDMVHANIPGMRMVILNSYEVVQDVLMKRPNTTAERNNGYMFLNIMELNWFLTNLHPGPKHAEIRKMLRRAIGPQRVGHHDPSIEKSAAALMLSLHASEGSPAHVITSEVGRLVTTITYGDEIWKTMGEDMTAWNVEEMEYVNEALANFWPVDVLHFLRFIPSWVPGIRFKKIGDRSRWLSHQIRFKPFEKVQELHNRGDLGYSIATDLIEEFGTTENARDALAVLYLGGADTTSTAILAFCHALFLFPSVAKKIHDEIVTVTEGMRLPVPKDRARLPYTEAAWKESFRWKTWFPIGVPHVNTRDEIVNGFLVPTGSLIMSNNEFILMDPRVWGDPETFRPERFLEPGADHLPNPLTVIFGFGMRVCPGLYLADRIGFDFSACMAALFSLVPLEGKKVPDPNTVEYSDTGMKAPIGFECRFVPRDEKAKHLLHTMRL</sequence>
<protein>
    <recommendedName>
        <fullName evidence="14">Cytochrome P450</fullName>
    </recommendedName>
</protein>
<evidence type="ECO:0000256" key="6">
    <source>
        <dbReference type="ARBA" id="ARBA00023002"/>
    </source>
</evidence>
<keyword evidence="13" id="KW-1185">Reference proteome</keyword>
<accession>A0A0C3BAB4</accession>
<dbReference type="OrthoDB" id="2789670at2759"/>
<evidence type="ECO:0000256" key="2">
    <source>
        <dbReference type="ARBA" id="ARBA00005179"/>
    </source>
</evidence>
<keyword evidence="7 9" id="KW-0408">Iron</keyword>
<dbReference type="Proteomes" id="UP000054097">
    <property type="component" value="Unassembled WGS sequence"/>
</dbReference>
<dbReference type="PRINTS" id="PR00463">
    <property type="entry name" value="EP450I"/>
</dbReference>
<name>A0A0C3BAB4_SERVB</name>
<dbReference type="GO" id="GO:0016705">
    <property type="term" value="F:oxidoreductase activity, acting on paired donors, with incorporation or reduction of molecular oxygen"/>
    <property type="evidence" value="ECO:0007669"/>
    <property type="project" value="InterPro"/>
</dbReference>
<dbReference type="InterPro" id="IPR017972">
    <property type="entry name" value="Cyt_P450_CS"/>
</dbReference>
<gene>
    <name evidence="12" type="ORF">M408DRAFT_140803</name>
</gene>
<dbReference type="GO" id="GO:0004497">
    <property type="term" value="F:monooxygenase activity"/>
    <property type="evidence" value="ECO:0007669"/>
    <property type="project" value="UniProtKB-KW"/>
</dbReference>
<dbReference type="Gene3D" id="1.10.630.10">
    <property type="entry name" value="Cytochrome P450"/>
    <property type="match status" value="1"/>
</dbReference>
<evidence type="ECO:0000256" key="10">
    <source>
        <dbReference type="RuleBase" id="RU000461"/>
    </source>
</evidence>
<evidence type="ECO:0000256" key="7">
    <source>
        <dbReference type="ARBA" id="ARBA00023004"/>
    </source>
</evidence>
<dbReference type="PANTHER" id="PTHR46300:SF7">
    <property type="entry name" value="P450, PUTATIVE (EUROFUNG)-RELATED"/>
    <property type="match status" value="1"/>
</dbReference>
<dbReference type="AlphaFoldDB" id="A0A0C3BAB4"/>
<dbReference type="PANTHER" id="PTHR46300">
    <property type="entry name" value="P450, PUTATIVE (EUROFUNG)-RELATED-RELATED"/>
    <property type="match status" value="1"/>
</dbReference>
<comment type="pathway">
    <text evidence="2">Secondary metabolite biosynthesis.</text>
</comment>
<dbReference type="PROSITE" id="PS00086">
    <property type="entry name" value="CYTOCHROME_P450"/>
    <property type="match status" value="1"/>
</dbReference>
<keyword evidence="8 10" id="KW-0503">Monooxygenase</keyword>
<evidence type="ECO:0000256" key="8">
    <source>
        <dbReference type="ARBA" id="ARBA00023033"/>
    </source>
</evidence>
<dbReference type="GO" id="GO:0020037">
    <property type="term" value="F:heme binding"/>
    <property type="evidence" value="ECO:0007669"/>
    <property type="project" value="InterPro"/>
</dbReference>
<evidence type="ECO:0000256" key="5">
    <source>
        <dbReference type="ARBA" id="ARBA00022723"/>
    </source>
</evidence>
<keyword evidence="11" id="KW-0472">Membrane</keyword>
<dbReference type="GO" id="GO:0005506">
    <property type="term" value="F:iron ion binding"/>
    <property type="evidence" value="ECO:0007669"/>
    <property type="project" value="InterPro"/>
</dbReference>
<dbReference type="STRING" id="933852.A0A0C3BAB4"/>
<proteinExistence type="inferred from homology"/>
<keyword evidence="11" id="KW-0812">Transmembrane</keyword>
<keyword evidence="11" id="KW-1133">Transmembrane helix</keyword>
<evidence type="ECO:0000313" key="12">
    <source>
        <dbReference type="EMBL" id="KIM28401.1"/>
    </source>
</evidence>
<dbReference type="InterPro" id="IPR002401">
    <property type="entry name" value="Cyt_P450_E_grp-I"/>
</dbReference>
<dbReference type="InterPro" id="IPR001128">
    <property type="entry name" value="Cyt_P450"/>
</dbReference>
<evidence type="ECO:0000256" key="1">
    <source>
        <dbReference type="ARBA" id="ARBA00001971"/>
    </source>
</evidence>
<dbReference type="EMBL" id="KN824293">
    <property type="protein sequence ID" value="KIM28401.1"/>
    <property type="molecule type" value="Genomic_DNA"/>
</dbReference>
<evidence type="ECO:0000256" key="9">
    <source>
        <dbReference type="PIRSR" id="PIRSR602401-1"/>
    </source>
</evidence>
<keyword evidence="4 9" id="KW-0349">Heme</keyword>
<dbReference type="Pfam" id="PF00067">
    <property type="entry name" value="p450"/>
    <property type="match status" value="1"/>
</dbReference>
<reference evidence="12 13" key="1">
    <citation type="submission" date="2014-04" db="EMBL/GenBank/DDBJ databases">
        <authorList>
            <consortium name="DOE Joint Genome Institute"/>
            <person name="Kuo A."/>
            <person name="Zuccaro A."/>
            <person name="Kohler A."/>
            <person name="Nagy L.G."/>
            <person name="Floudas D."/>
            <person name="Copeland A."/>
            <person name="Barry K.W."/>
            <person name="Cichocki N."/>
            <person name="Veneault-Fourrey C."/>
            <person name="LaButti K."/>
            <person name="Lindquist E.A."/>
            <person name="Lipzen A."/>
            <person name="Lundell T."/>
            <person name="Morin E."/>
            <person name="Murat C."/>
            <person name="Sun H."/>
            <person name="Tunlid A."/>
            <person name="Henrissat B."/>
            <person name="Grigoriev I.V."/>
            <person name="Hibbett D.S."/>
            <person name="Martin F."/>
            <person name="Nordberg H.P."/>
            <person name="Cantor M.N."/>
            <person name="Hua S.X."/>
        </authorList>
    </citation>
    <scope>NUCLEOTIDE SEQUENCE [LARGE SCALE GENOMIC DNA]</scope>
    <source>
        <strain evidence="12 13">MAFF 305830</strain>
    </source>
</reference>
<evidence type="ECO:0000256" key="4">
    <source>
        <dbReference type="ARBA" id="ARBA00022617"/>
    </source>
</evidence>
<comment type="similarity">
    <text evidence="3 10">Belongs to the cytochrome P450 family.</text>
</comment>
<reference evidence="13" key="2">
    <citation type="submission" date="2015-01" db="EMBL/GenBank/DDBJ databases">
        <title>Evolutionary Origins and Diversification of the Mycorrhizal Mutualists.</title>
        <authorList>
            <consortium name="DOE Joint Genome Institute"/>
            <consortium name="Mycorrhizal Genomics Consortium"/>
            <person name="Kohler A."/>
            <person name="Kuo A."/>
            <person name="Nagy L.G."/>
            <person name="Floudas D."/>
            <person name="Copeland A."/>
            <person name="Barry K.W."/>
            <person name="Cichocki N."/>
            <person name="Veneault-Fourrey C."/>
            <person name="LaButti K."/>
            <person name="Lindquist E.A."/>
            <person name="Lipzen A."/>
            <person name="Lundell T."/>
            <person name="Morin E."/>
            <person name="Murat C."/>
            <person name="Riley R."/>
            <person name="Ohm R."/>
            <person name="Sun H."/>
            <person name="Tunlid A."/>
            <person name="Henrissat B."/>
            <person name="Grigoriev I.V."/>
            <person name="Hibbett D.S."/>
            <person name="Martin F."/>
        </authorList>
    </citation>
    <scope>NUCLEOTIDE SEQUENCE [LARGE SCALE GENOMIC DNA]</scope>
    <source>
        <strain evidence="13">MAFF 305830</strain>
    </source>
</reference>
<evidence type="ECO:0000256" key="11">
    <source>
        <dbReference type="SAM" id="Phobius"/>
    </source>
</evidence>
<evidence type="ECO:0000313" key="13">
    <source>
        <dbReference type="Proteomes" id="UP000054097"/>
    </source>
</evidence>
<dbReference type="HOGENOM" id="CLU_001570_2_3_1"/>
<keyword evidence="5 9" id="KW-0479">Metal-binding</keyword>
<feature type="transmembrane region" description="Helical" evidence="11">
    <location>
        <begin position="9"/>
        <end position="29"/>
    </location>
</feature>
<feature type="binding site" description="axial binding residue" evidence="9">
    <location>
        <position position="442"/>
    </location>
    <ligand>
        <name>heme</name>
        <dbReference type="ChEBI" id="CHEBI:30413"/>
    </ligand>
    <ligandPart>
        <name>Fe</name>
        <dbReference type="ChEBI" id="CHEBI:18248"/>
    </ligandPart>
</feature>
<dbReference type="SUPFAM" id="SSF48264">
    <property type="entry name" value="Cytochrome P450"/>
    <property type="match status" value="1"/>
</dbReference>
<dbReference type="InterPro" id="IPR036396">
    <property type="entry name" value="Cyt_P450_sf"/>
</dbReference>